<reference evidence="1 2" key="1">
    <citation type="journal article" date="2021" name="Hortic Res">
        <title>High-quality reference genome and annotation aids understanding of berry development for evergreen blueberry (Vaccinium darrowii).</title>
        <authorList>
            <person name="Yu J."/>
            <person name="Hulse-Kemp A.M."/>
            <person name="Babiker E."/>
            <person name="Staton M."/>
        </authorList>
    </citation>
    <scope>NUCLEOTIDE SEQUENCE [LARGE SCALE GENOMIC DNA]</scope>
    <source>
        <strain evidence="2">cv. NJ 8807/NJ 8810</strain>
        <tissue evidence="1">Young leaf</tissue>
    </source>
</reference>
<protein>
    <submittedName>
        <fullName evidence="1">Uncharacterized protein</fullName>
    </submittedName>
</protein>
<proteinExistence type="predicted"/>
<dbReference type="EMBL" id="CM037151">
    <property type="protein sequence ID" value="KAH7843145.1"/>
    <property type="molecule type" value="Genomic_DNA"/>
</dbReference>
<comment type="caution">
    <text evidence="1">The sequence shown here is derived from an EMBL/GenBank/DDBJ whole genome shotgun (WGS) entry which is preliminary data.</text>
</comment>
<evidence type="ECO:0000313" key="2">
    <source>
        <dbReference type="Proteomes" id="UP000828048"/>
    </source>
</evidence>
<organism evidence="1 2">
    <name type="scientific">Vaccinium darrowii</name>
    <dbReference type="NCBI Taxonomy" id="229202"/>
    <lineage>
        <taxon>Eukaryota</taxon>
        <taxon>Viridiplantae</taxon>
        <taxon>Streptophyta</taxon>
        <taxon>Embryophyta</taxon>
        <taxon>Tracheophyta</taxon>
        <taxon>Spermatophyta</taxon>
        <taxon>Magnoliopsida</taxon>
        <taxon>eudicotyledons</taxon>
        <taxon>Gunneridae</taxon>
        <taxon>Pentapetalae</taxon>
        <taxon>asterids</taxon>
        <taxon>Ericales</taxon>
        <taxon>Ericaceae</taxon>
        <taxon>Vaccinioideae</taxon>
        <taxon>Vaccinieae</taxon>
        <taxon>Vaccinium</taxon>
    </lineage>
</organism>
<sequence length="1038" mass="117697">MASNDPNVFDDDLSDRLRSFHLMAEEQGEVDLSGEDVKASEEECRTSLFGKVISQKAVNFSGLRSTMEMVWGNPKNFKALEIGNGVYQFILPSEADVIRILNGKPWFFNNHFLILERWNPKEVGLKLGSKLGYVDDVSLPATGSKKGKFVRVRAHVDINLPLKRGCMVRMEASQPFWVEFRYERLPNFCFYCGLVGHDLQSCTKRFSDMNDNSLQNAQYGEWIRASPVSQPGRRKSPPSSPAGRRTEQEPRKASSTGAAEITENQSIPLISGQSQQTEDMGNLNLNSPDLAIKVVNSNLTSSNVAREEMIRESRITDPYPNLNLSRFDPLKEITPIQEKAIQIWKDKTSSINTNLGPAPLAQEISQITKPISPKPTPTSAQNPCPKTNPITSVPQSSCRSSPPAVNIAKPISEILPKKPNPRRRYQRINPKSQPTKEPKPISSKGESSETNVDNPTLVSSSLRIRKMVTFEMESDKQGLSNIDIVSAKAKRSKLGANALTEITNMIDDTVEATSRKWSPKEMKNGVTRLEVVKHALGMDGSLWVEPAGLAGGLAIFWKGATKVDLKYQCSCFIDVQINEEDGSTWRLINVYFSSRSEIRRAQWEVILYHKDRLGEDWLIWGDMNDITSVGEKRGGISPASWELKGFQEFINQCNLIDLGYTGFPFTWCNNRAGSECIQERLDRALATPSWMLRFSQAYVEHLNSVGSDHSALLLHLYPTVHQYRAPFRFDARWVQDEEVLPLIEQAWQAPVQGSKCFGVQQRIKECRNSIQVWKKHKRLNSRHKIEEIQKEIHQIQNGPLLQNRDRLQHLKGLLHHEWNKEELFWKQKARINWLQHGDNNTKFFHASVMQRRARNRISGVENMSGEWVRKQDEVRYEFQNYFQSIFTAAPDLDFEDTINGIPHKVSPSMNHSLIRGVTESEVHDALMEMHPNKAPGVDEFTVKSAYHLAKSMGFQKSSHERGEASTNSLRPTNWKAVWKLEELRRPFSFTGLISKIIDGTYLLCHIKGADSQSAIHRRLQWLLLLLVACAAAAGSLLQ</sequence>
<keyword evidence="2" id="KW-1185">Reference proteome</keyword>
<name>A0ACB7XQG7_9ERIC</name>
<accession>A0ACB7XQG7</accession>
<evidence type="ECO:0000313" key="1">
    <source>
        <dbReference type="EMBL" id="KAH7843145.1"/>
    </source>
</evidence>
<gene>
    <name evidence="1" type="ORF">Vadar_013178</name>
</gene>
<dbReference type="Proteomes" id="UP000828048">
    <property type="component" value="Chromosome 1"/>
</dbReference>